<comment type="similarity">
    <text evidence="2">Belongs to the ferric reductase (FRE) family.</text>
</comment>
<keyword evidence="7" id="KW-0249">Electron transport</keyword>
<dbReference type="SUPFAM" id="SSF63380">
    <property type="entry name" value="Riboflavin synthase domain-like"/>
    <property type="match status" value="1"/>
</dbReference>
<reference evidence="17 18" key="1">
    <citation type="submission" date="2024-04" db="EMBL/GenBank/DDBJ databases">
        <title>Phyllosticta paracitricarpa is synonymous to the EU quarantine fungus P. citricarpa based on phylogenomic analyses.</title>
        <authorList>
            <consortium name="Lawrence Berkeley National Laboratory"/>
            <person name="Van Ingen-Buijs V.A."/>
            <person name="Van Westerhoven A.C."/>
            <person name="Haridas S."/>
            <person name="Skiadas P."/>
            <person name="Martin F."/>
            <person name="Groenewald J.Z."/>
            <person name="Crous P.W."/>
            <person name="Seidl M.F."/>
        </authorList>
    </citation>
    <scope>NUCLEOTIDE SEQUENCE [LARGE SCALE GENOMIC DNA]</scope>
    <source>
        <strain evidence="17 18">CBS 123371</strain>
    </source>
</reference>
<keyword evidence="6 15" id="KW-0812">Transmembrane</keyword>
<keyword evidence="9" id="KW-0560">Oxidoreductase</keyword>
<feature type="compositionally biased region" description="Basic and acidic residues" evidence="14">
    <location>
        <begin position="593"/>
        <end position="614"/>
    </location>
</feature>
<dbReference type="PANTHER" id="PTHR32361:SF9">
    <property type="entry name" value="FERRIC REDUCTASE TRANSMEMBRANE COMPONENT 3-RELATED"/>
    <property type="match status" value="1"/>
</dbReference>
<dbReference type="InterPro" id="IPR017927">
    <property type="entry name" value="FAD-bd_FR_type"/>
</dbReference>
<dbReference type="Pfam" id="PF08022">
    <property type="entry name" value="FAD_binding_8"/>
    <property type="match status" value="1"/>
</dbReference>
<keyword evidence="11 15" id="KW-0472">Membrane</keyword>
<accession>A0ABR1KIU4</accession>
<evidence type="ECO:0000256" key="4">
    <source>
        <dbReference type="ARBA" id="ARBA00022448"/>
    </source>
</evidence>
<feature type="transmembrane region" description="Helical" evidence="15">
    <location>
        <begin position="118"/>
        <end position="142"/>
    </location>
</feature>
<sequence length="736" mass="80901">MPRWPKEPLPEGVGLENLPITNSHCTNKSCKAFADGFNQSEHEISLMSQVDYGWWMLCYWGSWVLIFTLAHGVRMAIYYSRRRRKTKPSDPPSWPHRLVASYRAFVYRRFSGRLLGKLGLPAFGVLALLSLSTVFTTCLIFPELPYLRSRFRFGSPPLSIRCAMIISALMPLLIALGGKVNVVTVLTGSSYARLNVYHRFIGGLIFALATVHMVPHFVAPIQDGGYDHLAQLFIDKKRELSGTILYFIFLLMIVFSISWFRSRFYEFFAYTHFFLAFCFIGILWWHIHGEYMSPTYVYVSVGLWTASALLRMTHRNPALRKGQLRGFPTTIKPMPGNVTRVTVRVSQSVSWKAGQHAFIRIPGISIKDNHPFSIASMPALNDPLLPGPKKANELVFLVGERKGFTHKLAERARRASTSAVPSSAIASSQSPTEKKSIHVSAQSTDVESQRPADTQMHSFIDGPYGDHLGPVHRLYDCVVLIASGTGIACPLSWATHLATQMALARANGSHRCRVRDVRLVWIVRQADQLAWVREELDAALSTAAASRGRLVVDVFVTREKAATAASAAVLPETAVPSVCSSGAVSLKAPSKTKTQDDEKAVLRPSKEKMTHEKSAATLAPSRPLLSVPQPCHSKHSSFSSFTSNASTLCAPYPATPPSNANIHLHFAGRPDLRSMVPRLVRGVNGDAKNSFVLACGSAAVVDAAIGQGVVAAQKFVGKGEGKGMFGVRGVGEKLSW</sequence>
<evidence type="ECO:0000256" key="5">
    <source>
        <dbReference type="ARBA" id="ARBA00022475"/>
    </source>
</evidence>
<evidence type="ECO:0000256" key="15">
    <source>
        <dbReference type="SAM" id="Phobius"/>
    </source>
</evidence>
<evidence type="ECO:0000256" key="10">
    <source>
        <dbReference type="ARBA" id="ARBA00023065"/>
    </source>
</evidence>
<dbReference type="SFLD" id="SFLDS00052">
    <property type="entry name" value="Ferric_Reductase_Domain"/>
    <property type="match status" value="1"/>
</dbReference>
<evidence type="ECO:0000256" key="2">
    <source>
        <dbReference type="ARBA" id="ARBA00006278"/>
    </source>
</evidence>
<evidence type="ECO:0000256" key="12">
    <source>
        <dbReference type="ARBA" id="ARBA00023180"/>
    </source>
</evidence>
<evidence type="ECO:0000256" key="13">
    <source>
        <dbReference type="ARBA" id="ARBA00048483"/>
    </source>
</evidence>
<dbReference type="EC" id="1.16.1.9" evidence="3"/>
<protein>
    <recommendedName>
        <fullName evidence="3">ferric-chelate reductase (NADPH)</fullName>
        <ecNumber evidence="3">1.16.1.9</ecNumber>
    </recommendedName>
</protein>
<feature type="transmembrane region" description="Helical" evidence="15">
    <location>
        <begin position="241"/>
        <end position="260"/>
    </location>
</feature>
<evidence type="ECO:0000256" key="7">
    <source>
        <dbReference type="ARBA" id="ARBA00022982"/>
    </source>
</evidence>
<name>A0ABR1KIU4_9PEZI</name>
<evidence type="ECO:0000256" key="11">
    <source>
        <dbReference type="ARBA" id="ARBA00023136"/>
    </source>
</evidence>
<evidence type="ECO:0000256" key="9">
    <source>
        <dbReference type="ARBA" id="ARBA00023002"/>
    </source>
</evidence>
<evidence type="ECO:0000313" key="18">
    <source>
        <dbReference type="Proteomes" id="UP001363622"/>
    </source>
</evidence>
<dbReference type="Gene3D" id="2.40.30.10">
    <property type="entry name" value="Translation factors"/>
    <property type="match status" value="1"/>
</dbReference>
<feature type="transmembrane region" description="Helical" evidence="15">
    <location>
        <begin position="267"/>
        <end position="287"/>
    </location>
</feature>
<dbReference type="Pfam" id="PF08030">
    <property type="entry name" value="NAD_binding_6"/>
    <property type="match status" value="1"/>
</dbReference>
<dbReference type="Pfam" id="PF01794">
    <property type="entry name" value="Ferric_reduct"/>
    <property type="match status" value="1"/>
</dbReference>
<keyword evidence="4" id="KW-0813">Transport</keyword>
<dbReference type="InterPro" id="IPR039261">
    <property type="entry name" value="FNR_nucleotide-bd"/>
</dbReference>
<comment type="caution">
    <text evidence="17">The sequence shown here is derived from an EMBL/GenBank/DDBJ whole genome shotgun (WGS) entry which is preliminary data.</text>
</comment>
<evidence type="ECO:0000256" key="6">
    <source>
        <dbReference type="ARBA" id="ARBA00022692"/>
    </source>
</evidence>
<dbReference type="InterPro" id="IPR013130">
    <property type="entry name" value="Fe3_Rdtase_TM_dom"/>
</dbReference>
<dbReference type="Proteomes" id="UP001363622">
    <property type="component" value="Unassembled WGS sequence"/>
</dbReference>
<feature type="domain" description="FAD-binding FR-type" evidence="16">
    <location>
        <begin position="311"/>
        <end position="470"/>
    </location>
</feature>
<dbReference type="CDD" id="cd06186">
    <property type="entry name" value="NOX_Duox_like_FAD_NADP"/>
    <property type="match status" value="1"/>
</dbReference>
<evidence type="ECO:0000256" key="1">
    <source>
        <dbReference type="ARBA" id="ARBA00004651"/>
    </source>
</evidence>
<evidence type="ECO:0000313" key="17">
    <source>
        <dbReference type="EMBL" id="KAK7513717.1"/>
    </source>
</evidence>
<evidence type="ECO:0000259" key="16">
    <source>
        <dbReference type="PROSITE" id="PS51384"/>
    </source>
</evidence>
<feature type="region of interest" description="Disordered" evidence="14">
    <location>
        <begin position="587"/>
        <end position="616"/>
    </location>
</feature>
<proteinExistence type="inferred from homology"/>
<dbReference type="PANTHER" id="PTHR32361">
    <property type="entry name" value="FERRIC/CUPRIC REDUCTASE TRANSMEMBRANE COMPONENT"/>
    <property type="match status" value="1"/>
</dbReference>
<keyword evidence="5" id="KW-1003">Cell membrane</keyword>
<evidence type="ECO:0000256" key="3">
    <source>
        <dbReference type="ARBA" id="ARBA00012668"/>
    </source>
</evidence>
<keyword evidence="10" id="KW-0406">Ion transport</keyword>
<evidence type="ECO:0000256" key="8">
    <source>
        <dbReference type="ARBA" id="ARBA00022989"/>
    </source>
</evidence>
<dbReference type="EMBL" id="JBBPHU010000009">
    <property type="protein sequence ID" value="KAK7513717.1"/>
    <property type="molecule type" value="Genomic_DNA"/>
</dbReference>
<dbReference type="SUPFAM" id="SSF52343">
    <property type="entry name" value="Ferredoxin reductase-like, C-terminal NADP-linked domain"/>
    <property type="match status" value="1"/>
</dbReference>
<feature type="transmembrane region" description="Helical" evidence="15">
    <location>
        <begin position="162"/>
        <end position="188"/>
    </location>
</feature>
<feature type="transmembrane region" description="Helical" evidence="15">
    <location>
        <begin position="200"/>
        <end position="221"/>
    </location>
</feature>
<keyword evidence="8 15" id="KW-1133">Transmembrane helix</keyword>
<organism evidence="17 18">
    <name type="scientific">Phyllosticta citriasiana</name>
    <dbReference type="NCBI Taxonomy" id="595635"/>
    <lineage>
        <taxon>Eukaryota</taxon>
        <taxon>Fungi</taxon>
        <taxon>Dikarya</taxon>
        <taxon>Ascomycota</taxon>
        <taxon>Pezizomycotina</taxon>
        <taxon>Dothideomycetes</taxon>
        <taxon>Dothideomycetes incertae sedis</taxon>
        <taxon>Botryosphaeriales</taxon>
        <taxon>Phyllostictaceae</taxon>
        <taxon>Phyllosticta</taxon>
    </lineage>
</organism>
<keyword evidence="12" id="KW-0325">Glycoprotein</keyword>
<dbReference type="InterPro" id="IPR017938">
    <property type="entry name" value="Riboflavin_synthase-like_b-brl"/>
</dbReference>
<dbReference type="InterPro" id="IPR051410">
    <property type="entry name" value="Ferric/Cupric_Reductase"/>
</dbReference>
<dbReference type="InterPro" id="IPR013121">
    <property type="entry name" value="Fe_red_NAD-bd_6"/>
</dbReference>
<feature type="transmembrane region" description="Helical" evidence="15">
    <location>
        <begin position="52"/>
        <end position="77"/>
    </location>
</feature>
<comment type="subcellular location">
    <subcellularLocation>
        <location evidence="1">Cell membrane</location>
        <topology evidence="1">Multi-pass membrane protein</topology>
    </subcellularLocation>
</comment>
<dbReference type="Gene3D" id="3.40.50.80">
    <property type="entry name" value="Nucleotide-binding domain of ferredoxin-NADP reductase (FNR) module"/>
    <property type="match status" value="1"/>
</dbReference>
<dbReference type="InterPro" id="IPR013112">
    <property type="entry name" value="FAD-bd_8"/>
</dbReference>
<dbReference type="SFLD" id="SFLDG01168">
    <property type="entry name" value="Ferric_reductase_subgroup_(FRE"/>
    <property type="match status" value="1"/>
</dbReference>
<evidence type="ECO:0000256" key="14">
    <source>
        <dbReference type="SAM" id="MobiDB-lite"/>
    </source>
</evidence>
<feature type="region of interest" description="Disordered" evidence="14">
    <location>
        <begin position="415"/>
        <end position="451"/>
    </location>
</feature>
<comment type="catalytic activity">
    <reaction evidence="13">
        <text>2 a Fe(II)-siderophore + NADP(+) + H(+) = 2 a Fe(III)-siderophore + NADPH</text>
        <dbReference type="Rhea" id="RHEA:28795"/>
        <dbReference type="Rhea" id="RHEA-COMP:11342"/>
        <dbReference type="Rhea" id="RHEA-COMP:11344"/>
        <dbReference type="ChEBI" id="CHEBI:15378"/>
        <dbReference type="ChEBI" id="CHEBI:29033"/>
        <dbReference type="ChEBI" id="CHEBI:29034"/>
        <dbReference type="ChEBI" id="CHEBI:57783"/>
        <dbReference type="ChEBI" id="CHEBI:58349"/>
        <dbReference type="EC" id="1.16.1.9"/>
    </reaction>
</comment>
<feature type="compositionally biased region" description="Polar residues" evidence="14">
    <location>
        <begin position="439"/>
        <end position="451"/>
    </location>
</feature>
<dbReference type="PROSITE" id="PS51384">
    <property type="entry name" value="FAD_FR"/>
    <property type="match status" value="1"/>
</dbReference>
<keyword evidence="18" id="KW-1185">Reference proteome</keyword>
<feature type="compositionally biased region" description="Polar residues" evidence="14">
    <location>
        <begin position="415"/>
        <end position="431"/>
    </location>
</feature>
<gene>
    <name evidence="17" type="ORF">IWZ03DRAFT_239110</name>
</gene>